<sequence>MLASSPLSVYERQDERLRYFKSESQHLRQIRALKSKGTRPANTNKLSVANYEVTRVLGKGSFGVVKLVRQKMDGEPDAKEALKVDSAENDTLTPDIQKLFGAKRTPAMDLNKLKHEVYAMKVIRKSDMLRNSQEGHLRAERDFLVASANSQWVVPLIASFQDFNHLYLVMEYMVGGDFLGLLLREDVLPEWATKWYIAEMILCVEEAHKMKWIHRDVKPDNFLIASNGHLKISDFGLAFDGHWSHHQQYHNATRESLCQNLGLDVIGDAVDIESEQERNKKNLESVVTGRPYQPGDFAASASRPGGNLVIDKLNNGWKRRLAKSVVGTSQYMCPEVIRGDQYDGRCDWWSIGIILYECLYGRTPFYCDTRELTKKNIVQHEQTLGFPTYPRYHRPQSGNAKPLPPVSHSAIDLISSLLTEKETRLSCRRYKDNDLWHARRGRPIASRAARTSTSGTPYFVFDNDAEDIKNHSFFKGVEWSEMHLSRPPWMPVIGRDQSIARWFEDESEIVDSSGEGGTSDNPIPTPPTIAVTPATDNMIPTPSPATAQIGTCKQPEATATSSSISQDQDEPKQHVKEKKRPRDKILRDPDMAPTALAERKAKAFLGYTYRRPEGFDLSGMEERVGRKLVRASVYGLVGGAAA</sequence>
<evidence type="ECO:0000313" key="12">
    <source>
        <dbReference type="Proteomes" id="UP000800235"/>
    </source>
</evidence>
<dbReference type="SMART" id="SM00220">
    <property type="entry name" value="S_TKc"/>
    <property type="match status" value="1"/>
</dbReference>
<organism evidence="11 12">
    <name type="scientific">Tothia fuscella</name>
    <dbReference type="NCBI Taxonomy" id="1048955"/>
    <lineage>
        <taxon>Eukaryota</taxon>
        <taxon>Fungi</taxon>
        <taxon>Dikarya</taxon>
        <taxon>Ascomycota</taxon>
        <taxon>Pezizomycotina</taxon>
        <taxon>Dothideomycetes</taxon>
        <taxon>Pleosporomycetidae</taxon>
        <taxon>Venturiales</taxon>
        <taxon>Cylindrosympodiaceae</taxon>
        <taxon>Tothia</taxon>
    </lineage>
</organism>
<dbReference type="OrthoDB" id="3638488at2759"/>
<keyword evidence="2" id="KW-0723">Serine/threonine-protein kinase</keyword>
<keyword evidence="5 11" id="KW-0418">Kinase</keyword>
<dbReference type="Pfam" id="PF00069">
    <property type="entry name" value="Pkinase"/>
    <property type="match status" value="2"/>
</dbReference>
<protein>
    <recommendedName>
        <fullName evidence="1">non-specific serine/threonine protein kinase</fullName>
        <ecNumber evidence="1">2.7.11.1</ecNumber>
    </recommendedName>
</protein>
<evidence type="ECO:0000256" key="4">
    <source>
        <dbReference type="ARBA" id="ARBA00022741"/>
    </source>
</evidence>
<keyword evidence="12" id="KW-1185">Reference proteome</keyword>
<proteinExistence type="predicted"/>
<evidence type="ECO:0000313" key="11">
    <source>
        <dbReference type="EMBL" id="KAF2436111.1"/>
    </source>
</evidence>
<evidence type="ECO:0000256" key="1">
    <source>
        <dbReference type="ARBA" id="ARBA00012513"/>
    </source>
</evidence>
<evidence type="ECO:0000256" key="7">
    <source>
        <dbReference type="ARBA" id="ARBA00047899"/>
    </source>
</evidence>
<dbReference type="EMBL" id="MU007011">
    <property type="protein sequence ID" value="KAF2436111.1"/>
    <property type="molecule type" value="Genomic_DNA"/>
</dbReference>
<comment type="caution">
    <text evidence="11">The sequence shown here is derived from an EMBL/GenBank/DDBJ whole genome shotgun (WGS) entry which is preliminary data.</text>
</comment>
<dbReference type="GO" id="GO:0035556">
    <property type="term" value="P:intracellular signal transduction"/>
    <property type="evidence" value="ECO:0007669"/>
    <property type="project" value="TreeGrafter"/>
</dbReference>
<feature type="compositionally biased region" description="Polar residues" evidence="9">
    <location>
        <begin position="538"/>
        <end position="566"/>
    </location>
</feature>
<evidence type="ECO:0000256" key="5">
    <source>
        <dbReference type="ARBA" id="ARBA00022777"/>
    </source>
</evidence>
<dbReference type="InterPro" id="IPR050236">
    <property type="entry name" value="Ser_Thr_kinase_AGC"/>
</dbReference>
<dbReference type="PANTHER" id="PTHR24356">
    <property type="entry name" value="SERINE/THREONINE-PROTEIN KINASE"/>
    <property type="match status" value="1"/>
</dbReference>
<reference evidence="11" key="1">
    <citation type="journal article" date="2020" name="Stud. Mycol.">
        <title>101 Dothideomycetes genomes: a test case for predicting lifestyles and emergence of pathogens.</title>
        <authorList>
            <person name="Haridas S."/>
            <person name="Albert R."/>
            <person name="Binder M."/>
            <person name="Bloem J."/>
            <person name="Labutti K."/>
            <person name="Salamov A."/>
            <person name="Andreopoulos B."/>
            <person name="Baker S."/>
            <person name="Barry K."/>
            <person name="Bills G."/>
            <person name="Bluhm B."/>
            <person name="Cannon C."/>
            <person name="Castanera R."/>
            <person name="Culley D."/>
            <person name="Daum C."/>
            <person name="Ezra D."/>
            <person name="Gonzalez J."/>
            <person name="Henrissat B."/>
            <person name="Kuo A."/>
            <person name="Liang C."/>
            <person name="Lipzen A."/>
            <person name="Lutzoni F."/>
            <person name="Magnuson J."/>
            <person name="Mondo S."/>
            <person name="Nolan M."/>
            <person name="Ohm R."/>
            <person name="Pangilinan J."/>
            <person name="Park H.-J."/>
            <person name="Ramirez L."/>
            <person name="Alfaro M."/>
            <person name="Sun H."/>
            <person name="Tritt A."/>
            <person name="Yoshinaga Y."/>
            <person name="Zwiers L.-H."/>
            <person name="Turgeon B."/>
            <person name="Goodwin S."/>
            <person name="Spatafora J."/>
            <person name="Crous P."/>
            <person name="Grigoriev I."/>
        </authorList>
    </citation>
    <scope>NUCLEOTIDE SEQUENCE</scope>
    <source>
        <strain evidence="11">CBS 130266</strain>
    </source>
</reference>
<dbReference type="SUPFAM" id="SSF56112">
    <property type="entry name" value="Protein kinase-like (PK-like)"/>
    <property type="match status" value="1"/>
</dbReference>
<evidence type="ECO:0000256" key="3">
    <source>
        <dbReference type="ARBA" id="ARBA00022679"/>
    </source>
</evidence>
<feature type="region of interest" description="Disordered" evidence="9">
    <location>
        <begin position="509"/>
        <end position="592"/>
    </location>
</feature>
<evidence type="ECO:0000256" key="9">
    <source>
        <dbReference type="SAM" id="MobiDB-lite"/>
    </source>
</evidence>
<dbReference type="GO" id="GO:0004674">
    <property type="term" value="F:protein serine/threonine kinase activity"/>
    <property type="evidence" value="ECO:0007669"/>
    <property type="project" value="UniProtKB-KW"/>
</dbReference>
<dbReference type="InterPro" id="IPR000719">
    <property type="entry name" value="Prot_kinase_dom"/>
</dbReference>
<dbReference type="GO" id="GO:0005524">
    <property type="term" value="F:ATP binding"/>
    <property type="evidence" value="ECO:0007669"/>
    <property type="project" value="UniProtKB-KW"/>
</dbReference>
<dbReference type="Gene3D" id="1.10.510.10">
    <property type="entry name" value="Transferase(Phosphotransferase) domain 1"/>
    <property type="match status" value="1"/>
</dbReference>
<comment type="catalytic activity">
    <reaction evidence="7">
        <text>L-threonyl-[protein] + ATP = O-phospho-L-threonyl-[protein] + ADP + H(+)</text>
        <dbReference type="Rhea" id="RHEA:46608"/>
        <dbReference type="Rhea" id="RHEA-COMP:11060"/>
        <dbReference type="Rhea" id="RHEA-COMP:11605"/>
        <dbReference type="ChEBI" id="CHEBI:15378"/>
        <dbReference type="ChEBI" id="CHEBI:30013"/>
        <dbReference type="ChEBI" id="CHEBI:30616"/>
        <dbReference type="ChEBI" id="CHEBI:61977"/>
        <dbReference type="ChEBI" id="CHEBI:456216"/>
        <dbReference type="EC" id="2.7.11.1"/>
    </reaction>
</comment>
<evidence type="ECO:0000256" key="6">
    <source>
        <dbReference type="ARBA" id="ARBA00022840"/>
    </source>
</evidence>
<dbReference type="PANTHER" id="PTHR24356:SF400">
    <property type="entry name" value="SERINE_THREONINE-PROTEIN KINASE CBK1"/>
    <property type="match status" value="1"/>
</dbReference>
<evidence type="ECO:0000256" key="8">
    <source>
        <dbReference type="ARBA" id="ARBA00048679"/>
    </source>
</evidence>
<dbReference type="Proteomes" id="UP000800235">
    <property type="component" value="Unassembled WGS sequence"/>
</dbReference>
<gene>
    <name evidence="11" type="ORF">EJ08DRAFT_578886</name>
</gene>
<feature type="domain" description="Protein kinase" evidence="10">
    <location>
        <begin position="51"/>
        <end position="440"/>
    </location>
</feature>
<dbReference type="PROSITE" id="PS50011">
    <property type="entry name" value="PROTEIN_KINASE_DOM"/>
    <property type="match status" value="1"/>
</dbReference>
<keyword evidence="6" id="KW-0067">ATP-binding</keyword>
<name>A0A9P4P2B0_9PEZI</name>
<comment type="catalytic activity">
    <reaction evidence="8">
        <text>L-seryl-[protein] + ATP = O-phospho-L-seryl-[protein] + ADP + H(+)</text>
        <dbReference type="Rhea" id="RHEA:17989"/>
        <dbReference type="Rhea" id="RHEA-COMP:9863"/>
        <dbReference type="Rhea" id="RHEA-COMP:11604"/>
        <dbReference type="ChEBI" id="CHEBI:15378"/>
        <dbReference type="ChEBI" id="CHEBI:29999"/>
        <dbReference type="ChEBI" id="CHEBI:30616"/>
        <dbReference type="ChEBI" id="CHEBI:83421"/>
        <dbReference type="ChEBI" id="CHEBI:456216"/>
        <dbReference type="EC" id="2.7.11.1"/>
    </reaction>
</comment>
<dbReference type="AlphaFoldDB" id="A0A9P4P2B0"/>
<accession>A0A9P4P2B0</accession>
<keyword evidence="4" id="KW-0547">Nucleotide-binding</keyword>
<evidence type="ECO:0000256" key="2">
    <source>
        <dbReference type="ARBA" id="ARBA00022527"/>
    </source>
</evidence>
<evidence type="ECO:0000259" key="10">
    <source>
        <dbReference type="PROSITE" id="PS50011"/>
    </source>
</evidence>
<keyword evidence="3" id="KW-0808">Transferase</keyword>
<dbReference type="Gene3D" id="3.30.200.20">
    <property type="entry name" value="Phosphorylase Kinase, domain 1"/>
    <property type="match status" value="1"/>
</dbReference>
<dbReference type="InterPro" id="IPR011009">
    <property type="entry name" value="Kinase-like_dom_sf"/>
</dbReference>
<dbReference type="EC" id="2.7.11.1" evidence="1"/>